<evidence type="ECO:0000256" key="1">
    <source>
        <dbReference type="SAM" id="MobiDB-lite"/>
    </source>
</evidence>
<evidence type="ECO:0000313" key="2">
    <source>
        <dbReference type="EMBL" id="KAG4411651.1"/>
    </source>
</evidence>
<feature type="compositionally biased region" description="Basic and acidic residues" evidence="1">
    <location>
        <begin position="444"/>
        <end position="453"/>
    </location>
</feature>
<feature type="compositionally biased region" description="Basic residues" evidence="1">
    <location>
        <begin position="516"/>
        <end position="525"/>
    </location>
</feature>
<reference evidence="2" key="1">
    <citation type="submission" date="2021-02" db="EMBL/GenBank/DDBJ databases">
        <title>Genome sequence Cadophora malorum strain M34.</title>
        <authorList>
            <person name="Stefanovic E."/>
            <person name="Vu D."/>
            <person name="Scully C."/>
            <person name="Dijksterhuis J."/>
            <person name="Roader J."/>
            <person name="Houbraken J."/>
        </authorList>
    </citation>
    <scope>NUCLEOTIDE SEQUENCE</scope>
    <source>
        <strain evidence="2">M34</strain>
    </source>
</reference>
<feature type="compositionally biased region" description="Polar residues" evidence="1">
    <location>
        <begin position="463"/>
        <end position="474"/>
    </location>
</feature>
<protein>
    <recommendedName>
        <fullName evidence="4">Fungal N-terminal domain-containing protein</fullName>
    </recommendedName>
</protein>
<feature type="region of interest" description="Disordered" evidence="1">
    <location>
        <begin position="240"/>
        <end position="297"/>
    </location>
</feature>
<dbReference type="EMBL" id="JAFJYH010000452">
    <property type="protein sequence ID" value="KAG4411651.1"/>
    <property type="molecule type" value="Genomic_DNA"/>
</dbReference>
<accession>A0A8H7T3N3</accession>
<dbReference type="OrthoDB" id="7464126at2759"/>
<dbReference type="AlphaFoldDB" id="A0A8H7T3N3"/>
<evidence type="ECO:0008006" key="4">
    <source>
        <dbReference type="Google" id="ProtNLM"/>
    </source>
</evidence>
<sequence>MRFGVKISDVAEVANLAQSTFAAANKACGEHDELAKAITKLHLTLGNLRSEVENPNSVVNKHTGGRRKDLEIHISGCRTHLKHISSMLERRGRHRSESRAMRKRVPSGILSVKEITECQLMVSTYATVIALTLGLLSLGSKGKAERELNNQQGEAKGLRLSINMLLAKQMAGTPEEAKHKSVRSAAHNERGEWRNLRRELVKQGFGSNIVHANKNIIKAYVKELVDRSLLEERDCVQPKTNSFETGHRADSEPTVFNSNYRQPTAEDPDSLSIDTRSSKSSADEPYQAEPEQRVFALPESTGKLELAGVADSGNDRSIAEDQARGSDLVASPVPLIVYQQPFAAYRSVLQRTGLADTIQHSRQFSPQRRMPLQVVDSNITIPVFQTRGPPEFVDFQSSQTQNSGIWDESATENPLPERCECYECMAAPTATINSSTSYGWQQENSERLQDASRPKRRAPSTVYHESQNGSSKGSYSPPAPKEQKKAPLLSLLLFPRMRKATNTATAFVELPQKVPQPRKRQKRAPRPTPPPRPVSPTPPPPEWWLEERLRRRPPGFERGRSPTPRDAEDPVYSRGINVYSDVLYNGWNTFSYNS</sequence>
<comment type="caution">
    <text evidence="2">The sequence shown here is derived from an EMBL/GenBank/DDBJ whole genome shotgun (WGS) entry which is preliminary data.</text>
</comment>
<feature type="region of interest" description="Disordered" evidence="1">
    <location>
        <begin position="435"/>
        <end position="483"/>
    </location>
</feature>
<feature type="region of interest" description="Disordered" evidence="1">
    <location>
        <begin position="506"/>
        <end position="571"/>
    </location>
</feature>
<feature type="compositionally biased region" description="Pro residues" evidence="1">
    <location>
        <begin position="526"/>
        <end position="542"/>
    </location>
</feature>
<dbReference type="Proteomes" id="UP000664132">
    <property type="component" value="Unassembled WGS sequence"/>
</dbReference>
<keyword evidence="3" id="KW-1185">Reference proteome</keyword>
<name>A0A8H7T3N3_9HELO</name>
<feature type="compositionally biased region" description="Basic and acidic residues" evidence="1">
    <location>
        <begin position="545"/>
        <end position="568"/>
    </location>
</feature>
<evidence type="ECO:0000313" key="3">
    <source>
        <dbReference type="Proteomes" id="UP000664132"/>
    </source>
</evidence>
<gene>
    <name evidence="2" type="ORF">IFR04_015222</name>
</gene>
<proteinExistence type="predicted"/>
<organism evidence="2 3">
    <name type="scientific">Cadophora malorum</name>
    <dbReference type="NCBI Taxonomy" id="108018"/>
    <lineage>
        <taxon>Eukaryota</taxon>
        <taxon>Fungi</taxon>
        <taxon>Dikarya</taxon>
        <taxon>Ascomycota</taxon>
        <taxon>Pezizomycotina</taxon>
        <taxon>Leotiomycetes</taxon>
        <taxon>Helotiales</taxon>
        <taxon>Ploettnerulaceae</taxon>
        <taxon>Cadophora</taxon>
    </lineage>
</organism>